<dbReference type="InterPro" id="IPR015424">
    <property type="entry name" value="PyrdxlP-dep_Trfase"/>
</dbReference>
<dbReference type="InterPro" id="IPR000192">
    <property type="entry name" value="Aminotrans_V_dom"/>
</dbReference>
<dbReference type="InterPro" id="IPR015422">
    <property type="entry name" value="PyrdxlP-dep_Trfase_small"/>
</dbReference>
<dbReference type="AlphaFoldDB" id="A0A1G8VTA9"/>
<evidence type="ECO:0000313" key="8">
    <source>
        <dbReference type="EMBL" id="SDJ69284.1"/>
    </source>
</evidence>
<evidence type="ECO:0000259" key="7">
    <source>
        <dbReference type="Pfam" id="PF00266"/>
    </source>
</evidence>
<proteinExistence type="inferred from homology"/>
<dbReference type="InterPro" id="IPR016454">
    <property type="entry name" value="Cysteine_dSase"/>
</dbReference>
<name>A0A1G8VTA9_9BACL</name>
<reference evidence="9" key="1">
    <citation type="submission" date="2016-10" db="EMBL/GenBank/DDBJ databases">
        <authorList>
            <person name="Varghese N."/>
            <person name="Submissions S."/>
        </authorList>
    </citation>
    <scope>NUCLEOTIDE SEQUENCE [LARGE SCALE GENOMIC DNA]</scope>
    <source>
        <strain evidence="9">CGMCC 1.11012</strain>
    </source>
</reference>
<dbReference type="RefSeq" id="WP_090716130.1">
    <property type="nucleotide sequence ID" value="NZ_CBCSKY010000022.1"/>
</dbReference>
<comment type="catalytic activity">
    <reaction evidence="5">
        <text>(sulfur carrier)-H + L-cysteine = (sulfur carrier)-SH + L-alanine</text>
        <dbReference type="Rhea" id="RHEA:43892"/>
        <dbReference type="Rhea" id="RHEA-COMP:14737"/>
        <dbReference type="Rhea" id="RHEA-COMP:14739"/>
        <dbReference type="ChEBI" id="CHEBI:29917"/>
        <dbReference type="ChEBI" id="CHEBI:35235"/>
        <dbReference type="ChEBI" id="CHEBI:57972"/>
        <dbReference type="ChEBI" id="CHEBI:64428"/>
        <dbReference type="EC" id="2.8.1.7"/>
    </reaction>
</comment>
<organism evidence="8 9">
    <name type="scientific">Paenibacillus typhae</name>
    <dbReference type="NCBI Taxonomy" id="1174501"/>
    <lineage>
        <taxon>Bacteria</taxon>
        <taxon>Bacillati</taxon>
        <taxon>Bacillota</taxon>
        <taxon>Bacilli</taxon>
        <taxon>Bacillales</taxon>
        <taxon>Paenibacillaceae</taxon>
        <taxon>Paenibacillus</taxon>
    </lineage>
</organism>
<evidence type="ECO:0000256" key="1">
    <source>
        <dbReference type="ARBA" id="ARBA00001933"/>
    </source>
</evidence>
<dbReference type="Gene3D" id="3.40.640.10">
    <property type="entry name" value="Type I PLP-dependent aspartate aminotransferase-like (Major domain)"/>
    <property type="match status" value="1"/>
</dbReference>
<dbReference type="Pfam" id="PF00266">
    <property type="entry name" value="Aminotran_5"/>
    <property type="match status" value="1"/>
</dbReference>
<dbReference type="GO" id="GO:0031071">
    <property type="term" value="F:cysteine desulfurase activity"/>
    <property type="evidence" value="ECO:0007669"/>
    <property type="project" value="UniProtKB-EC"/>
</dbReference>
<dbReference type="STRING" id="1174501.SAMN05216192_12220"/>
<keyword evidence="9" id="KW-1185">Reference proteome</keyword>
<evidence type="ECO:0000256" key="4">
    <source>
        <dbReference type="ARBA" id="ARBA00022898"/>
    </source>
</evidence>
<evidence type="ECO:0000256" key="6">
    <source>
        <dbReference type="SAM" id="MobiDB-lite"/>
    </source>
</evidence>
<feature type="domain" description="Aminotransferase class V" evidence="7">
    <location>
        <begin position="6"/>
        <end position="372"/>
    </location>
</feature>
<protein>
    <recommendedName>
        <fullName evidence="3">cysteine desulfurase</fullName>
        <ecNumber evidence="3">2.8.1.7</ecNumber>
    </recommendedName>
</protein>
<keyword evidence="4" id="KW-0663">Pyridoxal phosphate</keyword>
<evidence type="ECO:0000256" key="5">
    <source>
        <dbReference type="ARBA" id="ARBA00050776"/>
    </source>
</evidence>
<dbReference type="NCBIfam" id="TIGR01977">
    <property type="entry name" value="am_tr_V_EF2568"/>
    <property type="match status" value="1"/>
</dbReference>
<sequence length="388" mass="41597">MEPLLYLDHAATSWPKPPEVAAAMLEALEQSGANAGRGSHSLAIGTGRVLVRARSMLAELFGVSNAQDIAFTHNTTMGLNLAIKGTLQAGDHVISTMTEHNSVRRPLEYLRRTIGIQVDYLCVNEEGQVDLVELERLFRPNTRMVICNHSSNLLGSILPVGEIGEIARAHKAVFLVDAAQSAGTLEIDVQKMNIDMLAFPGHKGLLGPQGTGGLYISPELNPEPLMHGGTGSQSESSEQPTVRPDRYEAGTQNAVGIAGLLAGVRKIKALGTHHIHKQEWLLTQQLMEGLSSIPGLRLLGPGIGAPRSGIVSFTIDGEESAAIAHRLDREYNIAVRAGMHCTPLAHKAAATLESGAVRASVGISSTEHDIKRMLDAMEELYGRSRSSR</sequence>
<dbReference type="PIRSF" id="PIRSF005572">
    <property type="entry name" value="NifS"/>
    <property type="match status" value="1"/>
</dbReference>
<dbReference type="InterPro" id="IPR015421">
    <property type="entry name" value="PyrdxlP-dep_Trfase_major"/>
</dbReference>
<dbReference type="Proteomes" id="UP000199050">
    <property type="component" value="Unassembled WGS sequence"/>
</dbReference>
<feature type="region of interest" description="Disordered" evidence="6">
    <location>
        <begin position="219"/>
        <end position="246"/>
    </location>
</feature>
<comment type="similarity">
    <text evidence="2">Belongs to the class-V pyridoxal-phosphate-dependent aminotransferase family. Csd subfamily.</text>
</comment>
<dbReference type="OrthoDB" id="9804366at2"/>
<dbReference type="SUPFAM" id="SSF53383">
    <property type="entry name" value="PLP-dependent transferases"/>
    <property type="match status" value="1"/>
</dbReference>
<dbReference type="EMBL" id="FNDX01000022">
    <property type="protein sequence ID" value="SDJ69284.1"/>
    <property type="molecule type" value="Genomic_DNA"/>
</dbReference>
<evidence type="ECO:0000256" key="2">
    <source>
        <dbReference type="ARBA" id="ARBA00010447"/>
    </source>
</evidence>
<dbReference type="PANTHER" id="PTHR43586:SF4">
    <property type="entry name" value="ISOPENICILLIN N EPIMERASE"/>
    <property type="match status" value="1"/>
</dbReference>
<gene>
    <name evidence="8" type="ORF">SAMN05216192_12220</name>
</gene>
<dbReference type="InterPro" id="IPR010969">
    <property type="entry name" value="Cys_dSase-rel_unknwn_funct"/>
</dbReference>
<evidence type="ECO:0000256" key="3">
    <source>
        <dbReference type="ARBA" id="ARBA00012239"/>
    </source>
</evidence>
<dbReference type="Gene3D" id="3.90.1150.10">
    <property type="entry name" value="Aspartate Aminotransferase, domain 1"/>
    <property type="match status" value="1"/>
</dbReference>
<dbReference type="EC" id="2.8.1.7" evidence="3"/>
<comment type="cofactor">
    <cofactor evidence="1">
        <name>pyridoxal 5'-phosphate</name>
        <dbReference type="ChEBI" id="CHEBI:597326"/>
    </cofactor>
</comment>
<evidence type="ECO:0000313" key="9">
    <source>
        <dbReference type="Proteomes" id="UP000199050"/>
    </source>
</evidence>
<accession>A0A1G8VTA9</accession>
<dbReference type="PANTHER" id="PTHR43586">
    <property type="entry name" value="CYSTEINE DESULFURASE"/>
    <property type="match status" value="1"/>
</dbReference>